<name>A0A498D1J4_9FIRM</name>
<dbReference type="PROSITE" id="PS00759">
    <property type="entry name" value="ARGE_DAPE_CPG2_2"/>
    <property type="match status" value="1"/>
</dbReference>
<evidence type="ECO:0000256" key="7">
    <source>
        <dbReference type="ARBA" id="ARBA00022997"/>
    </source>
</evidence>
<comment type="cofactor">
    <cofactor evidence="1">
        <name>Zn(2+)</name>
        <dbReference type="ChEBI" id="CHEBI:29105"/>
    </cofactor>
</comment>
<dbReference type="EMBL" id="RCHT01000001">
    <property type="protein sequence ID" value="RLL14414.1"/>
    <property type="molecule type" value="Genomic_DNA"/>
</dbReference>
<gene>
    <name evidence="9" type="ORF">D4A47_00040</name>
</gene>
<evidence type="ECO:0000256" key="2">
    <source>
        <dbReference type="ARBA" id="ARBA00006247"/>
    </source>
</evidence>
<dbReference type="GO" id="GO:0006526">
    <property type="term" value="P:L-arginine biosynthetic process"/>
    <property type="evidence" value="ECO:0007669"/>
    <property type="project" value="TreeGrafter"/>
</dbReference>
<dbReference type="Pfam" id="PF01546">
    <property type="entry name" value="Peptidase_M20"/>
    <property type="match status" value="1"/>
</dbReference>
<evidence type="ECO:0000256" key="6">
    <source>
        <dbReference type="ARBA" id="ARBA00022833"/>
    </source>
</evidence>
<sequence length="421" mass="45666">MKHYPLNEKQFLADLRGLLQIKSVNGGCGPVTDEAPLGKGVYDALEYMLALGRKFGFRTKNLDGYCGWIEMGEGSRLVGIIAHVDTVPVEEDGWLAPPFDGTVIDGRLYGRGACDDKGPAMTALYAMKAVADSGLTPGKRVRLILGGDEEAGDWRCMARYRKTEEAPDCAFTPDSEYPVTYAEKGILHVHIYRALDEGVKPLSISCPNAYNVVPAHAEAEVDGVRYEAAGKASHAMAPHLGVNALVKLCDELRAKGVDHPFLRLMENAGPEKFGVAFSDEPSGRLTVNPSIAKVDARSAELKCDIRVPVTFTDAQVVDALAKAVAPFGFSVENEFFQPPLYVEKDSPLVATLQAVYKECTGRDDPPASTGGGTYARAFKNAVAFGALFPGEEVTYHKTNENWALESIWKNYQILSNAIEAL</sequence>
<dbReference type="InterPro" id="IPR050072">
    <property type="entry name" value="Peptidase_M20A"/>
</dbReference>
<dbReference type="PROSITE" id="PS00758">
    <property type="entry name" value="ARGE_DAPE_CPG2_1"/>
    <property type="match status" value="1"/>
</dbReference>
<dbReference type="SUPFAM" id="SSF53187">
    <property type="entry name" value="Zn-dependent exopeptidases"/>
    <property type="match status" value="1"/>
</dbReference>
<evidence type="ECO:0000256" key="4">
    <source>
        <dbReference type="ARBA" id="ARBA00022723"/>
    </source>
</evidence>
<dbReference type="GO" id="GO:0008270">
    <property type="term" value="F:zinc ion binding"/>
    <property type="evidence" value="ECO:0007669"/>
    <property type="project" value="InterPro"/>
</dbReference>
<dbReference type="InterPro" id="IPR036264">
    <property type="entry name" value="Bact_exopeptidase_dim_dom"/>
</dbReference>
<reference evidence="9 10" key="1">
    <citation type="submission" date="2018-10" db="EMBL/GenBank/DDBJ databases">
        <title>Anaerotruncus faecis sp. nov., isolated from human feces.</title>
        <authorList>
            <person name="Wang Y.-J."/>
        </authorList>
    </citation>
    <scope>NUCLEOTIDE SEQUENCE [LARGE SCALE GENOMIC DNA]</scope>
    <source>
        <strain evidence="9 10">22A2-44</strain>
    </source>
</reference>
<dbReference type="PANTHER" id="PTHR43808:SF31">
    <property type="entry name" value="N-ACETYL-L-CITRULLINE DEACETYLASE"/>
    <property type="match status" value="1"/>
</dbReference>
<protein>
    <submittedName>
        <fullName evidence="9">M20 family peptidase</fullName>
    </submittedName>
</protein>
<dbReference type="NCBIfam" id="TIGR01887">
    <property type="entry name" value="dipeptidaselike"/>
    <property type="match status" value="1"/>
</dbReference>
<evidence type="ECO:0000256" key="5">
    <source>
        <dbReference type="ARBA" id="ARBA00022801"/>
    </source>
</evidence>
<evidence type="ECO:0000313" key="10">
    <source>
        <dbReference type="Proteomes" id="UP000276301"/>
    </source>
</evidence>
<dbReference type="InterPro" id="IPR010964">
    <property type="entry name" value="M20A_pepV-rel"/>
</dbReference>
<dbReference type="RefSeq" id="WP_121585530.1">
    <property type="nucleotide sequence ID" value="NZ_RCHT01000001.1"/>
</dbReference>
<dbReference type="Gene3D" id="3.40.630.10">
    <property type="entry name" value="Zn peptidases"/>
    <property type="match status" value="2"/>
</dbReference>
<dbReference type="GO" id="GO:0016805">
    <property type="term" value="F:dipeptidase activity"/>
    <property type="evidence" value="ECO:0007669"/>
    <property type="project" value="UniProtKB-KW"/>
</dbReference>
<dbReference type="InterPro" id="IPR001261">
    <property type="entry name" value="ArgE/DapE_CS"/>
</dbReference>
<dbReference type="AlphaFoldDB" id="A0A498D1J4"/>
<evidence type="ECO:0000256" key="8">
    <source>
        <dbReference type="ARBA" id="ARBA00023049"/>
    </source>
</evidence>
<keyword evidence="8" id="KW-0482">Metalloprotease</keyword>
<dbReference type="GO" id="GO:0006508">
    <property type="term" value="P:proteolysis"/>
    <property type="evidence" value="ECO:0007669"/>
    <property type="project" value="UniProtKB-KW"/>
</dbReference>
<dbReference type="PANTHER" id="PTHR43808">
    <property type="entry name" value="ACETYLORNITHINE DEACETYLASE"/>
    <property type="match status" value="1"/>
</dbReference>
<proteinExistence type="inferred from homology"/>
<dbReference type="InterPro" id="IPR002933">
    <property type="entry name" value="Peptidase_M20"/>
</dbReference>
<comment type="similarity">
    <text evidence="2">Belongs to the peptidase M20A family.</text>
</comment>
<keyword evidence="5" id="KW-0378">Hydrolase</keyword>
<evidence type="ECO:0000256" key="3">
    <source>
        <dbReference type="ARBA" id="ARBA00022670"/>
    </source>
</evidence>
<keyword evidence="10" id="KW-1185">Reference proteome</keyword>
<organism evidence="9 10">
    <name type="scientific">Anaerotruncus massiliensis</name>
    <name type="common">ex Liu et al. 2021</name>
    <dbReference type="NCBI Taxonomy" id="2321404"/>
    <lineage>
        <taxon>Bacteria</taxon>
        <taxon>Bacillati</taxon>
        <taxon>Bacillota</taxon>
        <taxon>Clostridia</taxon>
        <taxon>Eubacteriales</taxon>
        <taxon>Oscillospiraceae</taxon>
        <taxon>Anaerotruncus</taxon>
    </lineage>
</organism>
<keyword evidence="3" id="KW-0645">Protease</keyword>
<dbReference type="SUPFAM" id="SSF55031">
    <property type="entry name" value="Bacterial exopeptidase dimerisation domain"/>
    <property type="match status" value="1"/>
</dbReference>
<evidence type="ECO:0000313" key="9">
    <source>
        <dbReference type="EMBL" id="RLL14414.1"/>
    </source>
</evidence>
<keyword evidence="6" id="KW-0862">Zinc</keyword>
<dbReference type="GO" id="GO:0008777">
    <property type="term" value="F:acetylornithine deacetylase activity"/>
    <property type="evidence" value="ECO:0007669"/>
    <property type="project" value="TreeGrafter"/>
</dbReference>
<dbReference type="Proteomes" id="UP000276301">
    <property type="component" value="Unassembled WGS sequence"/>
</dbReference>
<keyword evidence="7" id="KW-0224">Dipeptidase</keyword>
<comment type="caution">
    <text evidence="9">The sequence shown here is derived from an EMBL/GenBank/DDBJ whole genome shotgun (WGS) entry which is preliminary data.</text>
</comment>
<dbReference type="GO" id="GO:0008237">
    <property type="term" value="F:metallopeptidase activity"/>
    <property type="evidence" value="ECO:0007669"/>
    <property type="project" value="UniProtKB-KW"/>
</dbReference>
<keyword evidence="4" id="KW-0479">Metal-binding</keyword>
<accession>A0A498D1J4</accession>
<evidence type="ECO:0000256" key="1">
    <source>
        <dbReference type="ARBA" id="ARBA00001947"/>
    </source>
</evidence>
<dbReference type="Gene3D" id="3.30.70.360">
    <property type="match status" value="1"/>
</dbReference>